<evidence type="ECO:0008006" key="3">
    <source>
        <dbReference type="Google" id="ProtNLM"/>
    </source>
</evidence>
<dbReference type="InterPro" id="IPR036852">
    <property type="entry name" value="Peptidase_S8/S53_dom_sf"/>
</dbReference>
<accession>A0AA39XBI2</accession>
<organism evidence="1 2">
    <name type="scientific">Bombardia bombarda</name>
    <dbReference type="NCBI Taxonomy" id="252184"/>
    <lineage>
        <taxon>Eukaryota</taxon>
        <taxon>Fungi</taxon>
        <taxon>Dikarya</taxon>
        <taxon>Ascomycota</taxon>
        <taxon>Pezizomycotina</taxon>
        <taxon>Sordariomycetes</taxon>
        <taxon>Sordariomycetidae</taxon>
        <taxon>Sordariales</taxon>
        <taxon>Lasiosphaeriaceae</taxon>
        <taxon>Bombardia</taxon>
    </lineage>
</organism>
<proteinExistence type="predicted"/>
<dbReference type="EMBL" id="JAULSR010000002">
    <property type="protein sequence ID" value="KAK0630886.1"/>
    <property type="molecule type" value="Genomic_DNA"/>
</dbReference>
<dbReference type="Proteomes" id="UP001174934">
    <property type="component" value="Unassembled WGS sequence"/>
</dbReference>
<dbReference type="GO" id="GO:0004252">
    <property type="term" value="F:serine-type endopeptidase activity"/>
    <property type="evidence" value="ECO:0007669"/>
    <property type="project" value="InterPro"/>
</dbReference>
<evidence type="ECO:0000313" key="1">
    <source>
        <dbReference type="EMBL" id="KAK0630886.1"/>
    </source>
</evidence>
<sequence length="177" mass="19529">MTRKHFHLKATHQKLMVIGSADEDGDKSKFVNNASCEYLFPGEISIPDMIGNSDKGSSVATAIAAGLAAMILWCAEYHSLKTSSFAGNTSTIRSYTTAPEWNFRQDDRMMGLFKALRPAKDKFVDISYMVNGAITSVDENRESGDLITTQGAVTQRTYAGEFVKLCKRQINGKFPVE</sequence>
<dbReference type="AlphaFoldDB" id="A0AA39XBI2"/>
<protein>
    <recommendedName>
        <fullName evidence="3">Peptidase S8/S53 domain-containing protein</fullName>
    </recommendedName>
</protein>
<name>A0AA39XBI2_9PEZI</name>
<reference evidence="1" key="1">
    <citation type="submission" date="2023-06" db="EMBL/GenBank/DDBJ databases">
        <title>Genome-scale phylogeny and comparative genomics of the fungal order Sordariales.</title>
        <authorList>
            <consortium name="Lawrence Berkeley National Laboratory"/>
            <person name="Hensen N."/>
            <person name="Bonometti L."/>
            <person name="Westerberg I."/>
            <person name="Brannstrom I.O."/>
            <person name="Guillou S."/>
            <person name="Cros-Aarteil S."/>
            <person name="Calhoun S."/>
            <person name="Haridas S."/>
            <person name="Kuo A."/>
            <person name="Mondo S."/>
            <person name="Pangilinan J."/>
            <person name="Riley R."/>
            <person name="LaButti K."/>
            <person name="Andreopoulos B."/>
            <person name="Lipzen A."/>
            <person name="Chen C."/>
            <person name="Yanf M."/>
            <person name="Daum C."/>
            <person name="Ng V."/>
            <person name="Clum A."/>
            <person name="Steindorff A."/>
            <person name="Ohm R."/>
            <person name="Martin F."/>
            <person name="Silar P."/>
            <person name="Natvig D."/>
            <person name="Lalanne C."/>
            <person name="Gautier V."/>
            <person name="Ament-velasquez S.L."/>
            <person name="Kruys A."/>
            <person name="Hutchinson M.I."/>
            <person name="Powell A.J."/>
            <person name="Barry K."/>
            <person name="Miller A.N."/>
            <person name="Grigoriev I.V."/>
            <person name="Debuchy R."/>
            <person name="Gladieux P."/>
            <person name="Thoren M.H."/>
            <person name="Johannesson H."/>
        </authorList>
    </citation>
    <scope>NUCLEOTIDE SEQUENCE</scope>
    <source>
        <strain evidence="1">SMH3391-2</strain>
    </source>
</reference>
<evidence type="ECO:0000313" key="2">
    <source>
        <dbReference type="Proteomes" id="UP001174934"/>
    </source>
</evidence>
<dbReference type="GO" id="GO:0006508">
    <property type="term" value="P:proteolysis"/>
    <property type="evidence" value="ECO:0007669"/>
    <property type="project" value="InterPro"/>
</dbReference>
<keyword evidence="2" id="KW-1185">Reference proteome</keyword>
<gene>
    <name evidence="1" type="ORF">B0T17DRAFT_234368</name>
</gene>
<dbReference type="SUPFAM" id="SSF52743">
    <property type="entry name" value="Subtilisin-like"/>
    <property type="match status" value="1"/>
</dbReference>
<comment type="caution">
    <text evidence="1">The sequence shown here is derived from an EMBL/GenBank/DDBJ whole genome shotgun (WGS) entry which is preliminary data.</text>
</comment>